<organism evidence="7 8">
    <name type="scientific">candidate division WOR_3 bacterium SM1_77</name>
    <dbReference type="NCBI Taxonomy" id="1703778"/>
    <lineage>
        <taxon>Bacteria</taxon>
        <taxon>Bacteria division WOR-3</taxon>
    </lineage>
</organism>
<proteinExistence type="inferred from homology"/>
<evidence type="ECO:0000256" key="5">
    <source>
        <dbReference type="ARBA" id="ARBA00022842"/>
    </source>
</evidence>
<evidence type="ECO:0000256" key="3">
    <source>
        <dbReference type="ARBA" id="ARBA00022679"/>
    </source>
</evidence>
<dbReference type="InterPro" id="IPR008949">
    <property type="entry name" value="Isoprenoid_synthase_dom_sf"/>
</dbReference>
<reference evidence="7 8" key="1">
    <citation type="journal article" date="2015" name="Microbiome">
        <title>Genomic resolution of linkages in carbon, nitrogen, and sulfur cycling among widespread estuary sediment bacteria.</title>
        <authorList>
            <person name="Baker B.J."/>
            <person name="Lazar C.S."/>
            <person name="Teske A.P."/>
            <person name="Dick G.J."/>
        </authorList>
    </citation>
    <scope>NUCLEOTIDE SEQUENCE [LARGE SCALE GENOMIC DNA]</scope>
    <source>
        <strain evidence="7">SM1_77</strain>
    </source>
</reference>
<evidence type="ECO:0000256" key="1">
    <source>
        <dbReference type="ARBA" id="ARBA00001946"/>
    </source>
</evidence>
<dbReference type="PROSITE" id="PS00723">
    <property type="entry name" value="POLYPRENYL_SYNTHASE_1"/>
    <property type="match status" value="1"/>
</dbReference>
<evidence type="ECO:0008006" key="9">
    <source>
        <dbReference type="Google" id="ProtNLM"/>
    </source>
</evidence>
<protein>
    <recommendedName>
        <fullName evidence="9">Polyprenyl synthetase</fullName>
    </recommendedName>
</protein>
<evidence type="ECO:0000313" key="8">
    <source>
        <dbReference type="Proteomes" id="UP000050975"/>
    </source>
</evidence>
<dbReference type="InterPro" id="IPR000092">
    <property type="entry name" value="Polyprenyl_synt"/>
</dbReference>
<comment type="cofactor">
    <cofactor evidence="1">
        <name>Mg(2+)</name>
        <dbReference type="ChEBI" id="CHEBI:18420"/>
    </cofactor>
</comment>
<dbReference type="InterPro" id="IPR033749">
    <property type="entry name" value="Polyprenyl_synt_CS"/>
</dbReference>
<dbReference type="SFLD" id="SFLDS00005">
    <property type="entry name" value="Isoprenoid_Synthase_Type_I"/>
    <property type="match status" value="1"/>
</dbReference>
<keyword evidence="5" id="KW-0460">Magnesium</keyword>
<dbReference type="PROSITE" id="PS00444">
    <property type="entry name" value="POLYPRENYL_SYNTHASE_2"/>
    <property type="match status" value="1"/>
</dbReference>
<evidence type="ECO:0000313" key="7">
    <source>
        <dbReference type="EMBL" id="KPL15898.1"/>
    </source>
</evidence>
<keyword evidence="4" id="KW-0479">Metal-binding</keyword>
<gene>
    <name evidence="7" type="ORF">AMJ74_00460</name>
</gene>
<dbReference type="GO" id="GO:0046872">
    <property type="term" value="F:metal ion binding"/>
    <property type="evidence" value="ECO:0007669"/>
    <property type="project" value="UniProtKB-KW"/>
</dbReference>
<dbReference type="CDD" id="cd00685">
    <property type="entry name" value="Trans_IPPS_HT"/>
    <property type="match status" value="1"/>
</dbReference>
<dbReference type="Gene3D" id="1.10.600.10">
    <property type="entry name" value="Farnesyl Diphosphate Synthase"/>
    <property type="match status" value="1"/>
</dbReference>
<dbReference type="AlphaFoldDB" id="A0A0S8K2L7"/>
<comment type="similarity">
    <text evidence="2 6">Belongs to the FPP/GGPP synthase family.</text>
</comment>
<dbReference type="PANTHER" id="PTHR12001:SF69">
    <property type="entry name" value="ALL TRANS-POLYPRENYL-DIPHOSPHATE SYNTHASE PDSS1"/>
    <property type="match status" value="1"/>
</dbReference>
<dbReference type="EMBL" id="LJVE01000003">
    <property type="protein sequence ID" value="KPL15898.1"/>
    <property type="molecule type" value="Genomic_DNA"/>
</dbReference>
<dbReference type="Pfam" id="PF00348">
    <property type="entry name" value="polyprenyl_synt"/>
    <property type="match status" value="1"/>
</dbReference>
<evidence type="ECO:0000256" key="6">
    <source>
        <dbReference type="RuleBase" id="RU004466"/>
    </source>
</evidence>
<dbReference type="SUPFAM" id="SSF48576">
    <property type="entry name" value="Terpenoid synthases"/>
    <property type="match status" value="1"/>
</dbReference>
<dbReference type="GO" id="GO:0008299">
    <property type="term" value="P:isoprenoid biosynthetic process"/>
    <property type="evidence" value="ECO:0007669"/>
    <property type="project" value="InterPro"/>
</dbReference>
<sequence>MLEEIKAPILTELQEVEDEFRMLVKSNVPIINDIINHIAIYKGKRLRPILLLLCSGLTGGVSKDSIKAAAMVELLHTATLVHDDVIDGSDLRRGGPSVNSIWGNKVSILIGDLFFSRVLYRLAQIKNPEVTTMMSMTIKWICEGELIQLRNGYDHTMIEEKLYFNLIAKKTASLLAAACELGAISSASNNDNKGRSNLKSYGEHLGIAFQIKDDLMDFNGNQESLGKPISKDLIENTLTLPLLYGLKNSTNGDYQKIVAILQRGIGDEDLNTIYRFVRKSGGIEYAEKMAKQCTNMALSCLSDYEDTVYKRSLIKLTDFIVDRDF</sequence>
<accession>A0A0S8K2L7</accession>
<keyword evidence="3 6" id="KW-0808">Transferase</keyword>
<comment type="caution">
    <text evidence="7">The sequence shown here is derived from an EMBL/GenBank/DDBJ whole genome shotgun (WGS) entry which is preliminary data.</text>
</comment>
<evidence type="ECO:0000256" key="4">
    <source>
        <dbReference type="ARBA" id="ARBA00022723"/>
    </source>
</evidence>
<name>A0A0S8K2L7_UNCW3</name>
<evidence type="ECO:0000256" key="2">
    <source>
        <dbReference type="ARBA" id="ARBA00006706"/>
    </source>
</evidence>
<dbReference type="GO" id="GO:0004659">
    <property type="term" value="F:prenyltransferase activity"/>
    <property type="evidence" value="ECO:0007669"/>
    <property type="project" value="InterPro"/>
</dbReference>
<dbReference type="Proteomes" id="UP000050975">
    <property type="component" value="Unassembled WGS sequence"/>
</dbReference>
<dbReference type="PANTHER" id="PTHR12001">
    <property type="entry name" value="GERANYLGERANYL PYROPHOSPHATE SYNTHASE"/>
    <property type="match status" value="1"/>
</dbReference>